<feature type="transmembrane region" description="Helical" evidence="1">
    <location>
        <begin position="12"/>
        <end position="33"/>
    </location>
</feature>
<accession>A0ABR9V171</accession>
<organism evidence="2 3">
    <name type="scientific">Cyanobacterium stanieri LEGE 03274</name>
    <dbReference type="NCBI Taxonomy" id="1828756"/>
    <lineage>
        <taxon>Bacteria</taxon>
        <taxon>Bacillati</taxon>
        <taxon>Cyanobacteriota</taxon>
        <taxon>Cyanophyceae</taxon>
        <taxon>Oscillatoriophycideae</taxon>
        <taxon>Chroococcales</taxon>
        <taxon>Geminocystaceae</taxon>
        <taxon>Cyanobacterium</taxon>
    </lineage>
</organism>
<gene>
    <name evidence="2" type="ORF">IQ215_01170</name>
</gene>
<name>A0ABR9V171_9CHRO</name>
<keyword evidence="1" id="KW-1133">Transmembrane helix</keyword>
<reference evidence="2 3" key="1">
    <citation type="submission" date="2020-10" db="EMBL/GenBank/DDBJ databases">
        <authorList>
            <person name="Castelo-Branco R."/>
            <person name="Eusebio N."/>
            <person name="Adriana R."/>
            <person name="Vieira A."/>
            <person name="Brugerolle De Fraissinette N."/>
            <person name="Rezende De Castro R."/>
            <person name="Schneider M.P."/>
            <person name="Vasconcelos V."/>
            <person name="Leao P.N."/>
        </authorList>
    </citation>
    <scope>NUCLEOTIDE SEQUENCE [LARGE SCALE GENOMIC DNA]</scope>
    <source>
        <strain evidence="2 3">LEGE 03274</strain>
    </source>
</reference>
<evidence type="ECO:0000313" key="2">
    <source>
        <dbReference type="EMBL" id="MBE9221296.1"/>
    </source>
</evidence>
<keyword evidence="3" id="KW-1185">Reference proteome</keyword>
<sequence>MKSKFPKSLKSIYRQEPISAFIVIFGAVDLAMGGFSERWSLLSFGLVLVIMGLMMRWLQAQQIQKKKKPRSIPRRYLPEGDNTFVEPLPVLRRKQDYRDY</sequence>
<protein>
    <submittedName>
        <fullName evidence="2">Uncharacterized protein</fullName>
    </submittedName>
</protein>
<evidence type="ECO:0000256" key="1">
    <source>
        <dbReference type="SAM" id="Phobius"/>
    </source>
</evidence>
<dbReference type="RefSeq" id="WP_193799493.1">
    <property type="nucleotide sequence ID" value="NZ_JADEWC010000002.1"/>
</dbReference>
<evidence type="ECO:0000313" key="3">
    <source>
        <dbReference type="Proteomes" id="UP000654604"/>
    </source>
</evidence>
<dbReference type="Proteomes" id="UP000654604">
    <property type="component" value="Unassembled WGS sequence"/>
</dbReference>
<feature type="transmembrane region" description="Helical" evidence="1">
    <location>
        <begin position="39"/>
        <end position="58"/>
    </location>
</feature>
<keyword evidence="1" id="KW-0812">Transmembrane</keyword>
<keyword evidence="1" id="KW-0472">Membrane</keyword>
<proteinExistence type="predicted"/>
<dbReference type="EMBL" id="JADEWC010000002">
    <property type="protein sequence ID" value="MBE9221296.1"/>
    <property type="molecule type" value="Genomic_DNA"/>
</dbReference>
<comment type="caution">
    <text evidence="2">The sequence shown here is derived from an EMBL/GenBank/DDBJ whole genome shotgun (WGS) entry which is preliminary data.</text>
</comment>